<evidence type="ECO:0000259" key="1">
    <source>
        <dbReference type="PROSITE" id="PS51819"/>
    </source>
</evidence>
<dbReference type="RefSeq" id="WP_086968177.1">
    <property type="nucleotide sequence ID" value="NZ_FCOJ02000018.1"/>
</dbReference>
<reference evidence="2" key="1">
    <citation type="submission" date="2016-01" db="EMBL/GenBank/DDBJ databases">
        <authorList>
            <person name="Peeters C."/>
        </authorList>
    </citation>
    <scope>NUCLEOTIDE SEQUENCE [LARGE SCALE GENOMIC DNA]</scope>
    <source>
        <strain evidence="2">LMG 29325</strain>
    </source>
</reference>
<evidence type="ECO:0000313" key="2">
    <source>
        <dbReference type="EMBL" id="SAK60950.1"/>
    </source>
</evidence>
<keyword evidence="3" id="KW-1185">Reference proteome</keyword>
<dbReference type="InterPro" id="IPR029068">
    <property type="entry name" value="Glyas_Bleomycin-R_OHBP_Dase"/>
</dbReference>
<protein>
    <submittedName>
        <fullName evidence="2">Glyoxalase-like domain protein</fullName>
    </submittedName>
</protein>
<dbReference type="OrthoDB" id="9794917at2"/>
<name>A0A158ATG6_9BURK</name>
<dbReference type="Pfam" id="PF00903">
    <property type="entry name" value="Glyoxalase"/>
    <property type="match status" value="1"/>
</dbReference>
<dbReference type="InterPro" id="IPR037523">
    <property type="entry name" value="VOC_core"/>
</dbReference>
<dbReference type="EMBL" id="FCOJ02000018">
    <property type="protein sequence ID" value="SAK60950.1"/>
    <property type="molecule type" value="Genomic_DNA"/>
</dbReference>
<gene>
    <name evidence="2" type="ORF">AWB82_02918</name>
</gene>
<dbReference type="Proteomes" id="UP000054596">
    <property type="component" value="Unassembled WGS sequence"/>
</dbReference>
<dbReference type="SUPFAM" id="SSF54593">
    <property type="entry name" value="Glyoxalase/Bleomycin resistance protein/Dihydroxybiphenyl dioxygenase"/>
    <property type="match status" value="1"/>
</dbReference>
<feature type="domain" description="VOC" evidence="1">
    <location>
        <begin position="23"/>
        <end position="159"/>
    </location>
</feature>
<dbReference type="AlphaFoldDB" id="A0A158ATG6"/>
<accession>A0A158ATG6</accession>
<proteinExistence type="predicted"/>
<comment type="caution">
    <text evidence="2">The sequence shown here is derived from an EMBL/GenBank/DDBJ whole genome shotgun (WGS) entry which is preliminary data.</text>
</comment>
<dbReference type="PROSITE" id="PS51819">
    <property type="entry name" value="VOC"/>
    <property type="match status" value="1"/>
</dbReference>
<sequence length="188" mass="20288">MSNHPVQREQAAGSARAGALDMRLEIAVIPVSDIDRAKRFYGDLGWRLDLDYQAEEGYRVIQFTPAGSACSVMFGENVTTAAPGSAQGHYLIVADIEAARAEMLRRGVEVGAPFHNEGGVFHHADGKDQVSGLNPQRKSYASYACFSDPDGNRWILQEVTARLSGDVEAGDSRFTSQIVNAIRSATAA</sequence>
<dbReference type="InterPro" id="IPR004360">
    <property type="entry name" value="Glyas_Fos-R_dOase_dom"/>
</dbReference>
<organism evidence="2 3">
    <name type="scientific">Caballeronia glebae</name>
    <dbReference type="NCBI Taxonomy" id="1777143"/>
    <lineage>
        <taxon>Bacteria</taxon>
        <taxon>Pseudomonadati</taxon>
        <taxon>Pseudomonadota</taxon>
        <taxon>Betaproteobacteria</taxon>
        <taxon>Burkholderiales</taxon>
        <taxon>Burkholderiaceae</taxon>
        <taxon>Caballeronia</taxon>
    </lineage>
</organism>
<dbReference type="Gene3D" id="3.10.180.10">
    <property type="entry name" value="2,3-Dihydroxybiphenyl 1,2-Dioxygenase, domain 1"/>
    <property type="match status" value="1"/>
</dbReference>
<evidence type="ECO:0000313" key="3">
    <source>
        <dbReference type="Proteomes" id="UP000054596"/>
    </source>
</evidence>
<dbReference type="STRING" id="1777143.AWB82_02918"/>